<dbReference type="GO" id="GO:0004252">
    <property type="term" value="F:serine-type endopeptidase activity"/>
    <property type="evidence" value="ECO:0007669"/>
    <property type="project" value="InterPro"/>
</dbReference>
<proteinExistence type="inferred from homology"/>
<keyword evidence="3 7" id="KW-0812">Transmembrane</keyword>
<comment type="caution">
    <text evidence="9">The sequence shown here is derived from an EMBL/GenBank/DDBJ whole genome shotgun (WGS) entry which is preliminary data.</text>
</comment>
<dbReference type="RefSeq" id="WP_163491825.1">
    <property type="nucleotide sequence ID" value="NZ_JACVEL010000002.1"/>
</dbReference>
<feature type="domain" description="Peptidase S54 rhomboid" evidence="8">
    <location>
        <begin position="153"/>
        <end position="241"/>
    </location>
</feature>
<organism evidence="9 10">
    <name type="scientific">Taishania pollutisoli</name>
    <dbReference type="NCBI Taxonomy" id="2766479"/>
    <lineage>
        <taxon>Bacteria</taxon>
        <taxon>Pseudomonadati</taxon>
        <taxon>Bacteroidota</taxon>
        <taxon>Flavobacteriia</taxon>
        <taxon>Flavobacteriales</taxon>
        <taxon>Crocinitomicaceae</taxon>
        <taxon>Taishania</taxon>
    </lineage>
</organism>
<gene>
    <name evidence="9" type="ORF">H9Y05_03450</name>
</gene>
<dbReference type="InterPro" id="IPR022764">
    <property type="entry name" value="Peptidase_S54_rhomboid_dom"/>
</dbReference>
<dbReference type="GO" id="GO:0016020">
    <property type="term" value="C:membrane"/>
    <property type="evidence" value="ECO:0007669"/>
    <property type="project" value="UniProtKB-SubCell"/>
</dbReference>
<dbReference type="InterPro" id="IPR050925">
    <property type="entry name" value="Rhomboid_protease_S54"/>
</dbReference>
<evidence type="ECO:0000256" key="2">
    <source>
        <dbReference type="ARBA" id="ARBA00009045"/>
    </source>
</evidence>
<keyword evidence="10" id="KW-1185">Reference proteome</keyword>
<dbReference type="AlphaFoldDB" id="A0A8J6P7S0"/>
<dbReference type="InterPro" id="IPR035952">
    <property type="entry name" value="Rhomboid-like_sf"/>
</dbReference>
<dbReference type="EMBL" id="JACVEL010000002">
    <property type="protein sequence ID" value="MBC9811521.1"/>
    <property type="molecule type" value="Genomic_DNA"/>
</dbReference>
<dbReference type="PANTHER" id="PTHR43731">
    <property type="entry name" value="RHOMBOID PROTEASE"/>
    <property type="match status" value="1"/>
</dbReference>
<evidence type="ECO:0000256" key="4">
    <source>
        <dbReference type="ARBA" id="ARBA00022801"/>
    </source>
</evidence>
<evidence type="ECO:0000313" key="9">
    <source>
        <dbReference type="EMBL" id="MBC9811521.1"/>
    </source>
</evidence>
<dbReference type="PANTHER" id="PTHR43731:SF14">
    <property type="entry name" value="PRESENILIN-ASSOCIATED RHOMBOID-LIKE PROTEIN, MITOCHONDRIAL"/>
    <property type="match status" value="1"/>
</dbReference>
<protein>
    <submittedName>
        <fullName evidence="9">Rhomboid family intramembrane serine protease</fullName>
    </submittedName>
</protein>
<dbReference type="GO" id="GO:0006508">
    <property type="term" value="P:proteolysis"/>
    <property type="evidence" value="ECO:0007669"/>
    <property type="project" value="UniProtKB-KW"/>
</dbReference>
<dbReference type="Gene3D" id="1.20.1540.10">
    <property type="entry name" value="Rhomboid-like"/>
    <property type="match status" value="1"/>
</dbReference>
<feature type="transmembrane region" description="Helical" evidence="7">
    <location>
        <begin position="12"/>
        <end position="38"/>
    </location>
</feature>
<evidence type="ECO:0000256" key="6">
    <source>
        <dbReference type="ARBA" id="ARBA00023136"/>
    </source>
</evidence>
<keyword evidence="9" id="KW-0645">Protease</keyword>
<comment type="subcellular location">
    <subcellularLocation>
        <location evidence="1">Membrane</location>
        <topology evidence="1">Multi-pass membrane protein</topology>
    </subcellularLocation>
</comment>
<evidence type="ECO:0000256" key="5">
    <source>
        <dbReference type="ARBA" id="ARBA00022989"/>
    </source>
</evidence>
<name>A0A8J6P7S0_9FLAO</name>
<keyword evidence="5 7" id="KW-1133">Transmembrane helix</keyword>
<keyword evidence="4" id="KW-0378">Hydrolase</keyword>
<feature type="transmembrane region" description="Helical" evidence="7">
    <location>
        <begin position="58"/>
        <end position="79"/>
    </location>
</feature>
<reference evidence="9" key="1">
    <citation type="submission" date="2020-09" db="EMBL/GenBank/DDBJ databases">
        <title>Taishania pollutisoli gen. nov., sp. nov., Isolated from Tetrabromobisphenol A-Contaminated Soil.</title>
        <authorList>
            <person name="Chen Q."/>
        </authorList>
    </citation>
    <scope>NUCLEOTIDE SEQUENCE</scope>
    <source>
        <strain evidence="9">CZZ-1</strain>
    </source>
</reference>
<feature type="transmembrane region" description="Helical" evidence="7">
    <location>
        <begin position="91"/>
        <end position="109"/>
    </location>
</feature>
<dbReference type="Proteomes" id="UP000652681">
    <property type="component" value="Unassembled WGS sequence"/>
</dbReference>
<evidence type="ECO:0000256" key="3">
    <source>
        <dbReference type="ARBA" id="ARBA00022692"/>
    </source>
</evidence>
<comment type="similarity">
    <text evidence="2">Belongs to the peptidase S54 family.</text>
</comment>
<evidence type="ECO:0000256" key="7">
    <source>
        <dbReference type="SAM" id="Phobius"/>
    </source>
</evidence>
<keyword evidence="6 7" id="KW-0472">Membrane</keyword>
<evidence type="ECO:0000313" key="10">
    <source>
        <dbReference type="Proteomes" id="UP000652681"/>
    </source>
</evidence>
<accession>A0A8J6P7S0</accession>
<feature type="transmembrane region" description="Helical" evidence="7">
    <location>
        <begin position="223"/>
        <end position="242"/>
    </location>
</feature>
<dbReference type="Pfam" id="PF01694">
    <property type="entry name" value="Rhomboid"/>
    <property type="match status" value="2"/>
</dbReference>
<feature type="domain" description="Peptidase S54 rhomboid" evidence="8">
    <location>
        <begin position="49"/>
        <end position="109"/>
    </location>
</feature>
<evidence type="ECO:0000256" key="1">
    <source>
        <dbReference type="ARBA" id="ARBA00004141"/>
    </source>
</evidence>
<evidence type="ECO:0000259" key="8">
    <source>
        <dbReference type="Pfam" id="PF01694"/>
    </source>
</evidence>
<sequence>MLNNIPIVTKNILIINILVYVVMMVGINMGHEMLPFYLSTHYFNAPTFEPYQVVTHMFTHSATDIFHIVFNMLLLVMFGSHLERIWGAKRYFIFYFACGIGALVLYNSIGVVQIHQLKQALIADGYNIDVVNEYIWGGNVRQLPILSANSQELFNEYSEMVFSSMAGASGAIFGLLAAFAILFPNTELMLLFPPIPIKAKYLIGGYLVYEIYMSFFSTKIDNIAHLAHVGGAIVGIVFVLYWRKTDRRNFY</sequence>
<dbReference type="SUPFAM" id="SSF144091">
    <property type="entry name" value="Rhomboid-like"/>
    <property type="match status" value="1"/>
</dbReference>
<feature type="transmembrane region" description="Helical" evidence="7">
    <location>
        <begin position="160"/>
        <end position="183"/>
    </location>
</feature>